<protein>
    <submittedName>
        <fullName evidence="2 3">Uncharacterized protein</fullName>
    </submittedName>
</protein>
<dbReference type="EMBL" id="CM000880">
    <property type="protein sequence ID" value="PNT74483.1"/>
    <property type="molecule type" value="Genomic_DNA"/>
</dbReference>
<reference evidence="2" key="2">
    <citation type="submission" date="2017-06" db="EMBL/GenBank/DDBJ databases">
        <title>WGS assembly of Brachypodium distachyon.</title>
        <authorList>
            <consortium name="The International Brachypodium Initiative"/>
            <person name="Lucas S."/>
            <person name="Harmon-Smith M."/>
            <person name="Lail K."/>
            <person name="Tice H."/>
            <person name="Grimwood J."/>
            <person name="Bruce D."/>
            <person name="Barry K."/>
            <person name="Shu S."/>
            <person name="Lindquist E."/>
            <person name="Wang M."/>
            <person name="Pitluck S."/>
            <person name="Vogel J.P."/>
            <person name="Garvin D.F."/>
            <person name="Mockler T.C."/>
            <person name="Schmutz J."/>
            <person name="Rokhsar D."/>
            <person name="Bevan M.W."/>
        </authorList>
    </citation>
    <scope>NUCLEOTIDE SEQUENCE</scope>
    <source>
        <strain evidence="2">Bd21</strain>
    </source>
</reference>
<dbReference type="InParanoid" id="A0A2K2DJM1"/>
<reference evidence="3" key="3">
    <citation type="submission" date="2018-08" db="UniProtKB">
        <authorList>
            <consortium name="EnsemblPlants"/>
        </authorList>
    </citation>
    <scope>IDENTIFICATION</scope>
    <source>
        <strain evidence="3">cv. Bd21</strain>
    </source>
</reference>
<name>A0A2K2DJM1_BRADI</name>
<evidence type="ECO:0000313" key="3">
    <source>
        <dbReference type="EnsemblPlants" id="PNT74483"/>
    </source>
</evidence>
<organism evidence="2">
    <name type="scientific">Brachypodium distachyon</name>
    <name type="common">Purple false brome</name>
    <name type="synonym">Trachynia distachya</name>
    <dbReference type="NCBI Taxonomy" id="15368"/>
    <lineage>
        <taxon>Eukaryota</taxon>
        <taxon>Viridiplantae</taxon>
        <taxon>Streptophyta</taxon>
        <taxon>Embryophyta</taxon>
        <taxon>Tracheophyta</taxon>
        <taxon>Spermatophyta</taxon>
        <taxon>Magnoliopsida</taxon>
        <taxon>Liliopsida</taxon>
        <taxon>Poales</taxon>
        <taxon>Poaceae</taxon>
        <taxon>BOP clade</taxon>
        <taxon>Pooideae</taxon>
        <taxon>Stipodae</taxon>
        <taxon>Brachypodieae</taxon>
        <taxon>Brachypodium</taxon>
    </lineage>
</organism>
<evidence type="ECO:0000256" key="1">
    <source>
        <dbReference type="SAM" id="SignalP"/>
    </source>
</evidence>
<keyword evidence="4" id="KW-1185">Reference proteome</keyword>
<feature type="signal peptide" evidence="1">
    <location>
        <begin position="1"/>
        <end position="19"/>
    </location>
</feature>
<evidence type="ECO:0000313" key="2">
    <source>
        <dbReference type="EMBL" id="PNT74483.1"/>
    </source>
</evidence>
<dbReference type="Proteomes" id="UP000008810">
    <property type="component" value="Chromosome 1"/>
</dbReference>
<dbReference type="Gramene" id="PNT74483">
    <property type="protein sequence ID" value="PNT74483"/>
    <property type="gene ID" value="BRADI_1g15513v3"/>
</dbReference>
<dbReference type="EnsemblPlants" id="PNT74483">
    <property type="protein sequence ID" value="PNT74483"/>
    <property type="gene ID" value="BRADI_1g15513v3"/>
</dbReference>
<keyword evidence="1" id="KW-0732">Signal</keyword>
<proteinExistence type="predicted"/>
<dbReference type="AlphaFoldDB" id="A0A2K2DJM1"/>
<reference evidence="2 3" key="1">
    <citation type="journal article" date="2010" name="Nature">
        <title>Genome sequencing and analysis of the model grass Brachypodium distachyon.</title>
        <authorList>
            <consortium name="International Brachypodium Initiative"/>
        </authorList>
    </citation>
    <scope>NUCLEOTIDE SEQUENCE [LARGE SCALE GENOMIC DNA]</scope>
    <source>
        <strain evidence="2 3">Bd21</strain>
    </source>
</reference>
<sequence length="64" mass="7342">MRLSADFLLVYWGRLLVLEQCLLMAHRSCLQETLLFPSCSFPSKPTMEGYSLCSFSFMTQQSPT</sequence>
<evidence type="ECO:0000313" key="4">
    <source>
        <dbReference type="Proteomes" id="UP000008810"/>
    </source>
</evidence>
<accession>A0A2K2DJM1</accession>
<feature type="chain" id="PRO_5036319239" evidence="1">
    <location>
        <begin position="20"/>
        <end position="64"/>
    </location>
</feature>
<gene>
    <name evidence="2" type="ORF">BRADI_1g15513v3</name>
</gene>